<dbReference type="HOGENOM" id="CLU_1451485_0_0_2"/>
<reference evidence="2 3" key="1">
    <citation type="submission" date="2007-04" db="EMBL/GenBank/DDBJ databases">
        <title>Complete sequence of Pyrobaculum arsenaticum DSM 13514.</title>
        <authorList>
            <consortium name="US DOE Joint Genome Institute"/>
            <person name="Copeland A."/>
            <person name="Lucas S."/>
            <person name="Lapidus A."/>
            <person name="Barry K."/>
            <person name="Glavina del Rio T."/>
            <person name="Dalin E."/>
            <person name="Tice H."/>
            <person name="Pitluck S."/>
            <person name="Chain P."/>
            <person name="Malfatti S."/>
            <person name="Shin M."/>
            <person name="Vergez L."/>
            <person name="Schmutz J."/>
            <person name="Larimer F."/>
            <person name="Land M."/>
            <person name="Hauser L."/>
            <person name="Kyrpides N."/>
            <person name="Mikhailova N."/>
            <person name="Cozen A.E."/>
            <person name="Fitz-Gibbon S.T."/>
            <person name="House C.H."/>
            <person name="Saltikov C."/>
            <person name="Lowe T.M."/>
            <person name="Richardson P."/>
        </authorList>
    </citation>
    <scope>NUCLEOTIDE SEQUENCE [LARGE SCALE GENOMIC DNA]</scope>
    <source>
        <strain evidence="3">ATCC 700994 / DSM 13514 / JCM 11321 / PZ6</strain>
    </source>
</reference>
<dbReference type="STRING" id="340102.Pars_0216"/>
<dbReference type="Gene3D" id="3.40.50.150">
    <property type="entry name" value="Vaccinia Virus protein VP39"/>
    <property type="match status" value="1"/>
</dbReference>
<proteinExistence type="predicted"/>
<dbReference type="InterPro" id="IPR029063">
    <property type="entry name" value="SAM-dependent_MTases_sf"/>
</dbReference>
<organism evidence="2 3">
    <name type="scientific">Pyrobaculum arsenaticum (strain DSM 13514 / JCM 11321 / PZ6)</name>
    <dbReference type="NCBI Taxonomy" id="340102"/>
    <lineage>
        <taxon>Archaea</taxon>
        <taxon>Thermoproteota</taxon>
        <taxon>Thermoprotei</taxon>
        <taxon>Thermoproteales</taxon>
        <taxon>Thermoproteaceae</taxon>
        <taxon>Pyrobaculum</taxon>
    </lineage>
</organism>
<evidence type="ECO:0000313" key="3">
    <source>
        <dbReference type="Proteomes" id="UP000001567"/>
    </source>
</evidence>
<keyword evidence="2" id="KW-0808">Transferase</keyword>
<dbReference type="CDD" id="cd02440">
    <property type="entry name" value="AdoMet_MTases"/>
    <property type="match status" value="1"/>
</dbReference>
<dbReference type="PANTHER" id="PTHR42912">
    <property type="entry name" value="METHYLTRANSFERASE"/>
    <property type="match status" value="1"/>
</dbReference>
<evidence type="ECO:0000259" key="1">
    <source>
        <dbReference type="Pfam" id="PF08241"/>
    </source>
</evidence>
<evidence type="ECO:0000313" key="2">
    <source>
        <dbReference type="EMBL" id="ABP49831.1"/>
    </source>
</evidence>
<dbReference type="AlphaFoldDB" id="A4WHG4"/>
<dbReference type="Proteomes" id="UP000001567">
    <property type="component" value="Chromosome"/>
</dbReference>
<keyword evidence="2" id="KW-0489">Methyltransferase</keyword>
<dbReference type="SUPFAM" id="SSF53335">
    <property type="entry name" value="S-adenosyl-L-methionine-dependent methyltransferases"/>
    <property type="match status" value="1"/>
</dbReference>
<dbReference type="KEGG" id="pas:Pars_0216"/>
<dbReference type="GO" id="GO:0008757">
    <property type="term" value="F:S-adenosylmethionine-dependent methyltransferase activity"/>
    <property type="evidence" value="ECO:0007669"/>
    <property type="project" value="InterPro"/>
</dbReference>
<dbReference type="GO" id="GO:0032259">
    <property type="term" value="P:methylation"/>
    <property type="evidence" value="ECO:0007669"/>
    <property type="project" value="UniProtKB-KW"/>
</dbReference>
<sequence>MATAMETFGERSATFYNLLVSLKVFDWAYGLAYRYVTRLVPPGNYVLEIGPGVGALLRKLEQGGYKAVGLDASPPMLKRAQRRAPGVSTIGVSFKAPFRGEAFNAAVALFTVHHWGDHEGSVEEVRRVLKPGGYFVVVEVDLRRMPLVGSHGCTEECLKSVLERGFHTVVEKRFPLLVAVAKKV</sequence>
<dbReference type="PhylomeDB" id="A4WHG4"/>
<name>A4WHG4_PYRAR</name>
<feature type="domain" description="Methyltransferase type 11" evidence="1">
    <location>
        <begin position="47"/>
        <end position="137"/>
    </location>
</feature>
<gene>
    <name evidence="2" type="ordered locus">Pars_0216</name>
</gene>
<protein>
    <submittedName>
        <fullName evidence="2">Methyltransferase type 11</fullName>
    </submittedName>
</protein>
<accession>A4WHG4</accession>
<dbReference type="InterPro" id="IPR013216">
    <property type="entry name" value="Methyltransf_11"/>
</dbReference>
<dbReference type="PANTHER" id="PTHR42912:SF89">
    <property type="entry name" value="PUTATIVE-RELATED"/>
    <property type="match status" value="1"/>
</dbReference>
<dbReference type="Pfam" id="PF08241">
    <property type="entry name" value="Methyltransf_11"/>
    <property type="match status" value="1"/>
</dbReference>
<dbReference type="EMBL" id="CP000660">
    <property type="protein sequence ID" value="ABP49831.1"/>
    <property type="molecule type" value="Genomic_DNA"/>
</dbReference>
<dbReference type="InterPro" id="IPR050508">
    <property type="entry name" value="Methyltransf_Superfamily"/>
</dbReference>